<evidence type="ECO:0000259" key="1">
    <source>
        <dbReference type="Pfam" id="PF12728"/>
    </source>
</evidence>
<dbReference type="InterPro" id="IPR010093">
    <property type="entry name" value="SinI_DNA-bd"/>
</dbReference>
<dbReference type="Pfam" id="PF12728">
    <property type="entry name" value="HTH_17"/>
    <property type="match status" value="1"/>
</dbReference>
<proteinExistence type="predicted"/>
<evidence type="ECO:0000313" key="3">
    <source>
        <dbReference type="Proteomes" id="UP000199497"/>
    </source>
</evidence>
<dbReference type="NCBIfam" id="TIGR01764">
    <property type="entry name" value="excise"/>
    <property type="match status" value="1"/>
</dbReference>
<reference evidence="3" key="1">
    <citation type="submission" date="2016-10" db="EMBL/GenBank/DDBJ databases">
        <authorList>
            <person name="Varghese N."/>
            <person name="Submissions S."/>
        </authorList>
    </citation>
    <scope>NUCLEOTIDE SEQUENCE [LARGE SCALE GENOMIC DNA]</scope>
    <source>
        <strain evidence="3">DSM 46732</strain>
    </source>
</reference>
<keyword evidence="3" id="KW-1185">Reference proteome</keyword>
<dbReference type="GO" id="GO:0003677">
    <property type="term" value="F:DNA binding"/>
    <property type="evidence" value="ECO:0007669"/>
    <property type="project" value="InterPro"/>
</dbReference>
<dbReference type="InterPro" id="IPR041657">
    <property type="entry name" value="HTH_17"/>
</dbReference>
<organism evidence="2 3">
    <name type="scientific">Actinopolyspora xinjiangensis</name>
    <dbReference type="NCBI Taxonomy" id="405564"/>
    <lineage>
        <taxon>Bacteria</taxon>
        <taxon>Bacillati</taxon>
        <taxon>Actinomycetota</taxon>
        <taxon>Actinomycetes</taxon>
        <taxon>Actinopolysporales</taxon>
        <taxon>Actinopolysporaceae</taxon>
        <taxon>Actinopolyspora</taxon>
    </lineage>
</organism>
<dbReference type="AlphaFoldDB" id="A0A1H0X1D3"/>
<gene>
    <name evidence="2" type="ORF">SAMN04487905_12135</name>
</gene>
<sequence>MRQMFNSRSGATAEAPRFYSVEQVAQLFGVSSMTLYRAIAGREFPAIRIRGRLIVPAKAVDEMVDTAIERNSTVDAAEFAVEGAA</sequence>
<protein>
    <submittedName>
        <fullName evidence="2">Transcriptional regulator, AlpA family</fullName>
    </submittedName>
</protein>
<evidence type="ECO:0000313" key="2">
    <source>
        <dbReference type="EMBL" id="SDP96751.1"/>
    </source>
</evidence>
<dbReference type="STRING" id="405564.SAMN04487905_12135"/>
<name>A0A1H0X1D3_9ACTN</name>
<dbReference type="Proteomes" id="UP000199497">
    <property type="component" value="Unassembled WGS sequence"/>
</dbReference>
<accession>A0A1H0X1D3</accession>
<dbReference type="EMBL" id="FNJR01000021">
    <property type="protein sequence ID" value="SDP96751.1"/>
    <property type="molecule type" value="Genomic_DNA"/>
</dbReference>
<feature type="domain" description="Helix-turn-helix" evidence="1">
    <location>
        <begin position="18"/>
        <end position="64"/>
    </location>
</feature>